<evidence type="ECO:0000256" key="1">
    <source>
        <dbReference type="ARBA" id="ARBA00004173"/>
    </source>
</evidence>
<dbReference type="PANTHER" id="PTHR33618:SF1">
    <property type="entry name" value="LARGE RIBOSOMAL SUBUNIT PROTEIN ML53"/>
    <property type="match status" value="1"/>
</dbReference>
<accession>A0A7M7KBT3</accession>
<dbReference type="GO" id="GO:0005762">
    <property type="term" value="C:mitochondrial large ribosomal subunit"/>
    <property type="evidence" value="ECO:0007669"/>
    <property type="project" value="TreeGrafter"/>
</dbReference>
<dbReference type="EnsemblMetazoa" id="XM_022808819">
    <property type="protein sequence ID" value="XP_022664554"/>
    <property type="gene ID" value="LOC111251796"/>
</dbReference>
<dbReference type="AlphaFoldDB" id="A0A7M7KBT3"/>
<evidence type="ECO:0000256" key="6">
    <source>
        <dbReference type="ARBA" id="ARBA00023274"/>
    </source>
</evidence>
<dbReference type="InterPro" id="IPR052473">
    <property type="entry name" value="mtLSU_mL53"/>
</dbReference>
<evidence type="ECO:0000256" key="4">
    <source>
        <dbReference type="ARBA" id="ARBA00022980"/>
    </source>
</evidence>
<dbReference type="FunCoup" id="A0A7M7KBT3">
    <property type="interactions" value="51"/>
</dbReference>
<keyword evidence="3" id="KW-0809">Transit peptide</keyword>
<evidence type="ECO:0000256" key="2">
    <source>
        <dbReference type="ARBA" id="ARBA00005557"/>
    </source>
</evidence>
<keyword evidence="5" id="KW-0496">Mitochondrion</keyword>
<dbReference type="Gene3D" id="3.40.30.10">
    <property type="entry name" value="Glutaredoxin"/>
    <property type="match status" value="1"/>
</dbReference>
<evidence type="ECO:0000256" key="5">
    <source>
        <dbReference type="ARBA" id="ARBA00023128"/>
    </source>
</evidence>
<keyword evidence="10" id="KW-1185">Reference proteome</keyword>
<dbReference type="KEGG" id="vde:111251796"/>
<organism evidence="9 10">
    <name type="scientific">Varroa destructor</name>
    <name type="common">Honeybee mite</name>
    <dbReference type="NCBI Taxonomy" id="109461"/>
    <lineage>
        <taxon>Eukaryota</taxon>
        <taxon>Metazoa</taxon>
        <taxon>Ecdysozoa</taxon>
        <taxon>Arthropoda</taxon>
        <taxon>Chelicerata</taxon>
        <taxon>Arachnida</taxon>
        <taxon>Acari</taxon>
        <taxon>Parasitiformes</taxon>
        <taxon>Mesostigmata</taxon>
        <taxon>Gamasina</taxon>
        <taxon>Dermanyssoidea</taxon>
        <taxon>Varroidae</taxon>
        <taxon>Varroa</taxon>
    </lineage>
</organism>
<comment type="subcellular location">
    <subcellularLocation>
        <location evidence="1">Mitochondrion</location>
    </subcellularLocation>
</comment>
<dbReference type="RefSeq" id="XP_022664554.1">
    <property type="nucleotide sequence ID" value="XM_022808819.1"/>
</dbReference>
<keyword evidence="4" id="KW-0689">Ribosomal protein</keyword>
<proteinExistence type="inferred from homology"/>
<dbReference type="InterPro" id="IPR019716">
    <property type="entry name" value="Ribosomal_mL53"/>
</dbReference>
<dbReference type="InParanoid" id="A0A7M7KBT3"/>
<dbReference type="Proteomes" id="UP000594260">
    <property type="component" value="Unplaced"/>
</dbReference>
<dbReference type="OMA" id="PVIDITF"/>
<evidence type="ECO:0000256" key="7">
    <source>
        <dbReference type="ARBA" id="ARBA00035180"/>
    </source>
</evidence>
<evidence type="ECO:0000256" key="8">
    <source>
        <dbReference type="ARBA" id="ARBA00042721"/>
    </source>
</evidence>
<dbReference type="GeneID" id="111251796"/>
<dbReference type="CTD" id="116540"/>
<name>A0A7M7KBT3_VARDE</name>
<sequence length="132" mass="14752">MLSPNLDLEKVGVDVTMLGNVVQRSVALAVKELQLKGLKRIHIQFDPFHPSTRSIRDFAFIISSEKLRLTNPSCSVKNHIVCDRSPPTIDLTAINGKKYRLLAEHLTVLELIQQLGDICTKYGSKPAEQESN</sequence>
<protein>
    <recommendedName>
        <fullName evidence="7">Large ribosomal subunit protein mL53</fullName>
    </recommendedName>
    <alternativeName>
        <fullName evidence="8">39S ribosomal protein L53, mitochondrial</fullName>
    </alternativeName>
</protein>
<dbReference type="Pfam" id="PF10780">
    <property type="entry name" value="MRP_L53"/>
    <property type="match status" value="1"/>
</dbReference>
<evidence type="ECO:0000313" key="10">
    <source>
        <dbReference type="Proteomes" id="UP000594260"/>
    </source>
</evidence>
<evidence type="ECO:0000256" key="3">
    <source>
        <dbReference type="ARBA" id="ARBA00022946"/>
    </source>
</evidence>
<reference evidence="9" key="1">
    <citation type="submission" date="2021-01" db="UniProtKB">
        <authorList>
            <consortium name="EnsemblMetazoa"/>
        </authorList>
    </citation>
    <scope>IDENTIFICATION</scope>
</reference>
<dbReference type="PANTHER" id="PTHR33618">
    <property type="entry name" value="39S RIBOSOMAL PROTEIN L53, MITOCHONDRIAL"/>
    <property type="match status" value="1"/>
</dbReference>
<comment type="similarity">
    <text evidence="2">Belongs to the mitochondrion-specific ribosomal protein mL53 family.</text>
</comment>
<keyword evidence="6" id="KW-0687">Ribonucleoprotein</keyword>
<evidence type="ECO:0000313" key="9">
    <source>
        <dbReference type="EnsemblMetazoa" id="XP_022664554"/>
    </source>
</evidence>